<gene>
    <name evidence="1" type="ORF">BDN72DRAFT_834151</name>
</gene>
<name>A0ACD3B669_9AGAR</name>
<evidence type="ECO:0000313" key="2">
    <source>
        <dbReference type="Proteomes" id="UP000308600"/>
    </source>
</evidence>
<protein>
    <submittedName>
        <fullName evidence="1">Uncharacterized protein</fullName>
    </submittedName>
</protein>
<proteinExistence type="predicted"/>
<keyword evidence="2" id="KW-1185">Reference proteome</keyword>
<dbReference type="Proteomes" id="UP000308600">
    <property type="component" value="Unassembled WGS sequence"/>
</dbReference>
<sequence length="279" mass="32205">MTLNAHDADPILPPELELIILQMALENDMADAKNLLFVAKRTFDWLIPILYEIVILSRDKRRAWPPLRLPVAKLPQYGRHVCHLFVITTRDNVLDQYLQSCPNIIDFASERTLSDSQIRRLVHLPLYQLNVSFIPKSTIGSPPLISALLSNITHLTVDKYDLTFLPHCPSLTHLVIWSDFMPKLYLLIGLDHGVGPPILPELRYRMINDPRMVHLEYETLENWRMKALGDPRNAWSFAERIVERQLARVRAQGPEEDDPLLTLEEYIHQQTQLDAQAQG</sequence>
<organism evidence="1 2">
    <name type="scientific">Pluteus cervinus</name>
    <dbReference type="NCBI Taxonomy" id="181527"/>
    <lineage>
        <taxon>Eukaryota</taxon>
        <taxon>Fungi</taxon>
        <taxon>Dikarya</taxon>
        <taxon>Basidiomycota</taxon>
        <taxon>Agaricomycotina</taxon>
        <taxon>Agaricomycetes</taxon>
        <taxon>Agaricomycetidae</taxon>
        <taxon>Agaricales</taxon>
        <taxon>Pluteineae</taxon>
        <taxon>Pluteaceae</taxon>
        <taxon>Pluteus</taxon>
    </lineage>
</organism>
<reference evidence="1 2" key="1">
    <citation type="journal article" date="2019" name="Nat. Ecol. Evol.">
        <title>Megaphylogeny resolves global patterns of mushroom evolution.</title>
        <authorList>
            <person name="Varga T."/>
            <person name="Krizsan K."/>
            <person name="Foldi C."/>
            <person name="Dima B."/>
            <person name="Sanchez-Garcia M."/>
            <person name="Sanchez-Ramirez S."/>
            <person name="Szollosi G.J."/>
            <person name="Szarkandi J.G."/>
            <person name="Papp V."/>
            <person name="Albert L."/>
            <person name="Andreopoulos W."/>
            <person name="Angelini C."/>
            <person name="Antonin V."/>
            <person name="Barry K.W."/>
            <person name="Bougher N.L."/>
            <person name="Buchanan P."/>
            <person name="Buyck B."/>
            <person name="Bense V."/>
            <person name="Catcheside P."/>
            <person name="Chovatia M."/>
            <person name="Cooper J."/>
            <person name="Damon W."/>
            <person name="Desjardin D."/>
            <person name="Finy P."/>
            <person name="Geml J."/>
            <person name="Haridas S."/>
            <person name="Hughes K."/>
            <person name="Justo A."/>
            <person name="Karasinski D."/>
            <person name="Kautmanova I."/>
            <person name="Kiss B."/>
            <person name="Kocsube S."/>
            <person name="Kotiranta H."/>
            <person name="LaButti K.M."/>
            <person name="Lechner B.E."/>
            <person name="Liimatainen K."/>
            <person name="Lipzen A."/>
            <person name="Lukacs Z."/>
            <person name="Mihaltcheva S."/>
            <person name="Morgado L.N."/>
            <person name="Niskanen T."/>
            <person name="Noordeloos M.E."/>
            <person name="Ohm R.A."/>
            <person name="Ortiz-Santana B."/>
            <person name="Ovrebo C."/>
            <person name="Racz N."/>
            <person name="Riley R."/>
            <person name="Savchenko A."/>
            <person name="Shiryaev A."/>
            <person name="Soop K."/>
            <person name="Spirin V."/>
            <person name="Szebenyi C."/>
            <person name="Tomsovsky M."/>
            <person name="Tulloss R.E."/>
            <person name="Uehling J."/>
            <person name="Grigoriev I.V."/>
            <person name="Vagvolgyi C."/>
            <person name="Papp T."/>
            <person name="Martin F.M."/>
            <person name="Miettinen O."/>
            <person name="Hibbett D.S."/>
            <person name="Nagy L.G."/>
        </authorList>
    </citation>
    <scope>NUCLEOTIDE SEQUENCE [LARGE SCALE GENOMIC DNA]</scope>
    <source>
        <strain evidence="1 2">NL-1719</strain>
    </source>
</reference>
<dbReference type="EMBL" id="ML208272">
    <property type="protein sequence ID" value="TFK73808.1"/>
    <property type="molecule type" value="Genomic_DNA"/>
</dbReference>
<evidence type="ECO:0000313" key="1">
    <source>
        <dbReference type="EMBL" id="TFK73808.1"/>
    </source>
</evidence>
<accession>A0ACD3B669</accession>